<keyword evidence="1" id="KW-0472">Membrane</keyword>
<keyword evidence="1" id="KW-0812">Transmembrane</keyword>
<name>A0ABU0AR36_9BACI</name>
<proteinExistence type="predicted"/>
<evidence type="ECO:0000313" key="2">
    <source>
        <dbReference type="EMBL" id="MDQ0273746.1"/>
    </source>
</evidence>
<protein>
    <submittedName>
        <fullName evidence="2">Uncharacterized protein</fullName>
    </submittedName>
</protein>
<dbReference type="Proteomes" id="UP001238088">
    <property type="component" value="Unassembled WGS sequence"/>
</dbReference>
<feature type="transmembrane region" description="Helical" evidence="1">
    <location>
        <begin position="56"/>
        <end position="75"/>
    </location>
</feature>
<keyword evidence="3" id="KW-1185">Reference proteome</keyword>
<comment type="caution">
    <text evidence="2">The sequence shown here is derived from an EMBL/GenBank/DDBJ whole genome shotgun (WGS) entry which is preliminary data.</text>
</comment>
<feature type="transmembrane region" description="Helical" evidence="1">
    <location>
        <begin position="111"/>
        <end position="131"/>
    </location>
</feature>
<evidence type="ECO:0000256" key="1">
    <source>
        <dbReference type="SAM" id="Phobius"/>
    </source>
</evidence>
<dbReference type="EMBL" id="JAUSUB010000048">
    <property type="protein sequence ID" value="MDQ0273746.1"/>
    <property type="molecule type" value="Genomic_DNA"/>
</dbReference>
<sequence length="132" mass="14657">MLVCLIGVYLSVVHWDAATTLAEMNTFTSYLIVFYTEFFVAGIGSFLLIRSTKRDYVSPWIALIVGTHFFFLVNIFKDTSLYVLAILMIVIAVLSPWLSRKVKVASSAITGIGSGTVLFCFAILGLLRYLLS</sequence>
<feature type="transmembrane region" description="Helical" evidence="1">
    <location>
        <begin position="81"/>
        <end position="99"/>
    </location>
</feature>
<feature type="transmembrane region" description="Helical" evidence="1">
    <location>
        <begin position="32"/>
        <end position="49"/>
    </location>
</feature>
<gene>
    <name evidence="2" type="ORF">J2S17_005678</name>
</gene>
<accession>A0ABU0AR36</accession>
<dbReference type="RefSeq" id="WP_307480266.1">
    <property type="nucleotide sequence ID" value="NZ_JAUSUB010000048.1"/>
</dbReference>
<evidence type="ECO:0000313" key="3">
    <source>
        <dbReference type="Proteomes" id="UP001238088"/>
    </source>
</evidence>
<keyword evidence="1" id="KW-1133">Transmembrane helix</keyword>
<reference evidence="2 3" key="1">
    <citation type="submission" date="2023-07" db="EMBL/GenBank/DDBJ databases">
        <title>Genomic Encyclopedia of Type Strains, Phase IV (KMG-IV): sequencing the most valuable type-strain genomes for metagenomic binning, comparative biology and taxonomic classification.</title>
        <authorList>
            <person name="Goeker M."/>
        </authorList>
    </citation>
    <scope>NUCLEOTIDE SEQUENCE [LARGE SCALE GENOMIC DNA]</scope>
    <source>
        <strain evidence="2 3">DSM 23494</strain>
    </source>
</reference>
<organism evidence="2 3">
    <name type="scientific">Cytobacillus purgationiresistens</name>
    <dbReference type="NCBI Taxonomy" id="863449"/>
    <lineage>
        <taxon>Bacteria</taxon>
        <taxon>Bacillati</taxon>
        <taxon>Bacillota</taxon>
        <taxon>Bacilli</taxon>
        <taxon>Bacillales</taxon>
        <taxon>Bacillaceae</taxon>
        <taxon>Cytobacillus</taxon>
    </lineage>
</organism>